<dbReference type="Proteomes" id="UP000549394">
    <property type="component" value="Unassembled WGS sequence"/>
</dbReference>
<organism evidence="1 2">
    <name type="scientific">Dimorphilus gyrociliatus</name>
    <dbReference type="NCBI Taxonomy" id="2664684"/>
    <lineage>
        <taxon>Eukaryota</taxon>
        <taxon>Metazoa</taxon>
        <taxon>Spiralia</taxon>
        <taxon>Lophotrochozoa</taxon>
        <taxon>Annelida</taxon>
        <taxon>Polychaeta</taxon>
        <taxon>Polychaeta incertae sedis</taxon>
        <taxon>Dinophilidae</taxon>
        <taxon>Dimorphilus</taxon>
    </lineage>
</organism>
<sequence>MYATANAFLRVYTTPRTWHPHVYCAGPKSPTPHYIRNILNLVENHDSSDDEDDYNPCSPVIDVVEEIGRSILYNPPPLPPLSVLSNLGNARVDIDAFYIPSGMFTAAANAIKDKRSFQ</sequence>
<comment type="caution">
    <text evidence="1">The sequence shown here is derived from an EMBL/GenBank/DDBJ whole genome shotgun (WGS) entry which is preliminary data.</text>
</comment>
<evidence type="ECO:0000313" key="2">
    <source>
        <dbReference type="Proteomes" id="UP000549394"/>
    </source>
</evidence>
<reference evidence="1 2" key="1">
    <citation type="submission" date="2020-08" db="EMBL/GenBank/DDBJ databases">
        <authorList>
            <person name="Hejnol A."/>
        </authorList>
    </citation>
    <scope>NUCLEOTIDE SEQUENCE [LARGE SCALE GENOMIC DNA]</scope>
</reference>
<dbReference type="AlphaFoldDB" id="A0A7I8VJK3"/>
<dbReference type="EMBL" id="CAJFCJ010000006">
    <property type="protein sequence ID" value="CAD5115603.1"/>
    <property type="molecule type" value="Genomic_DNA"/>
</dbReference>
<dbReference type="OrthoDB" id="6382519at2759"/>
<gene>
    <name evidence="1" type="ORF">DGYR_LOCUS4328</name>
</gene>
<accession>A0A7I8VJK3</accession>
<name>A0A7I8VJK3_9ANNE</name>
<proteinExistence type="predicted"/>
<protein>
    <submittedName>
        <fullName evidence="1">Uncharacterized protein</fullName>
    </submittedName>
</protein>
<keyword evidence="2" id="KW-1185">Reference proteome</keyword>
<evidence type="ECO:0000313" key="1">
    <source>
        <dbReference type="EMBL" id="CAD5115603.1"/>
    </source>
</evidence>